<reference evidence="1" key="1">
    <citation type="journal article" date="2019" name="Sci. Rep.">
        <title>Draft genome of Tanacetum cinerariifolium, the natural source of mosquito coil.</title>
        <authorList>
            <person name="Yamashiro T."/>
            <person name="Shiraishi A."/>
            <person name="Satake H."/>
            <person name="Nakayama K."/>
        </authorList>
    </citation>
    <scope>NUCLEOTIDE SEQUENCE</scope>
</reference>
<proteinExistence type="predicted"/>
<organism evidence="1">
    <name type="scientific">Tanacetum cinerariifolium</name>
    <name type="common">Dalmatian daisy</name>
    <name type="synonym">Chrysanthemum cinerariifolium</name>
    <dbReference type="NCBI Taxonomy" id="118510"/>
    <lineage>
        <taxon>Eukaryota</taxon>
        <taxon>Viridiplantae</taxon>
        <taxon>Streptophyta</taxon>
        <taxon>Embryophyta</taxon>
        <taxon>Tracheophyta</taxon>
        <taxon>Spermatophyta</taxon>
        <taxon>Magnoliopsida</taxon>
        <taxon>eudicotyledons</taxon>
        <taxon>Gunneridae</taxon>
        <taxon>Pentapetalae</taxon>
        <taxon>asterids</taxon>
        <taxon>campanulids</taxon>
        <taxon>Asterales</taxon>
        <taxon>Asteraceae</taxon>
        <taxon>Asteroideae</taxon>
        <taxon>Anthemideae</taxon>
        <taxon>Anthemidinae</taxon>
        <taxon>Tanacetum</taxon>
    </lineage>
</organism>
<sequence>VRIPYGDEVLIVQVDRNGKGNNLKLSIISCTKTQKYIKKDCPIFLAQVMRNETEDKSDEKRLEDVPTVREFLEVFPKDFSGLPPVQQVEFQIDLVLGAAPMAQAPYRLASSKL</sequence>
<gene>
    <name evidence="1" type="ORF">Tci_894164</name>
</gene>
<dbReference type="AlphaFoldDB" id="A0A699UGI0"/>
<dbReference type="GO" id="GO:0003964">
    <property type="term" value="F:RNA-directed DNA polymerase activity"/>
    <property type="evidence" value="ECO:0007669"/>
    <property type="project" value="UniProtKB-KW"/>
</dbReference>
<comment type="caution">
    <text evidence="1">The sequence shown here is derived from an EMBL/GenBank/DDBJ whole genome shotgun (WGS) entry which is preliminary data.</text>
</comment>
<dbReference type="EMBL" id="BKCJ011335266">
    <property type="protein sequence ID" value="GFD22195.1"/>
    <property type="molecule type" value="Genomic_DNA"/>
</dbReference>
<protein>
    <submittedName>
        <fullName evidence="1">Reverse transcriptase domain-containing protein</fullName>
    </submittedName>
</protein>
<name>A0A699UGI0_TANCI</name>
<keyword evidence="1" id="KW-0548">Nucleotidyltransferase</keyword>
<keyword evidence="1" id="KW-0808">Transferase</keyword>
<accession>A0A699UGI0</accession>
<evidence type="ECO:0000313" key="1">
    <source>
        <dbReference type="EMBL" id="GFD22195.1"/>
    </source>
</evidence>
<feature type="non-terminal residue" evidence="1">
    <location>
        <position position="1"/>
    </location>
</feature>
<keyword evidence="1" id="KW-0695">RNA-directed DNA polymerase</keyword>